<keyword evidence="4" id="KW-1133">Transmembrane helix</keyword>
<dbReference type="SUPFAM" id="SSF48452">
    <property type="entry name" value="TPR-like"/>
    <property type="match status" value="1"/>
</dbReference>
<dbReference type="PROSITE" id="PS50005">
    <property type="entry name" value="TPR"/>
    <property type="match status" value="4"/>
</dbReference>
<feature type="signal peptide" evidence="5">
    <location>
        <begin position="1"/>
        <end position="20"/>
    </location>
</feature>
<dbReference type="InterPro" id="IPR052346">
    <property type="entry name" value="O-mannosyl-transferase_TMTC"/>
</dbReference>
<feature type="transmembrane region" description="Helical" evidence="4">
    <location>
        <begin position="338"/>
        <end position="356"/>
    </location>
</feature>
<dbReference type="InterPro" id="IPR019734">
    <property type="entry name" value="TPR_rpt"/>
</dbReference>
<feature type="transmembrane region" description="Helical" evidence="4">
    <location>
        <begin position="313"/>
        <end position="332"/>
    </location>
</feature>
<evidence type="ECO:0000256" key="1">
    <source>
        <dbReference type="ARBA" id="ARBA00022737"/>
    </source>
</evidence>
<gene>
    <name evidence="6" type="ORF">F6V30_08960</name>
</gene>
<protein>
    <submittedName>
        <fullName evidence="6">Tetratricopeptide repeat protein</fullName>
    </submittedName>
</protein>
<dbReference type="Pfam" id="PF00515">
    <property type="entry name" value="TPR_1"/>
    <property type="match status" value="1"/>
</dbReference>
<dbReference type="Gene3D" id="1.25.40.10">
    <property type="entry name" value="Tetratricopeptide repeat domain"/>
    <property type="match status" value="2"/>
</dbReference>
<reference evidence="6 7" key="1">
    <citation type="journal article" date="2020" name="Microorganisms">
        <title>Description of Three Novel Members in the Family Geobacteraceae, Oryzomonas japonicum gen. nov., sp. nov., Oryzomonas sagensis sp. nov., and Oryzomonas ruber sp. nov.</title>
        <authorList>
            <person name="Xu Z."/>
            <person name="Masuda Y."/>
            <person name="Hayakawa C."/>
            <person name="Ushijima N."/>
            <person name="Kawano K."/>
            <person name="Shiratori Y."/>
            <person name="Senoo K."/>
            <person name="Itoh H."/>
        </authorList>
    </citation>
    <scope>NUCLEOTIDE SEQUENCE [LARGE SCALE GENOMIC DNA]</scope>
    <source>
        <strain evidence="6 7">Red100</strain>
    </source>
</reference>
<evidence type="ECO:0000256" key="5">
    <source>
        <dbReference type="SAM" id="SignalP"/>
    </source>
</evidence>
<keyword evidence="5" id="KW-0732">Signal</keyword>
<feature type="transmembrane region" description="Helical" evidence="4">
    <location>
        <begin position="283"/>
        <end position="301"/>
    </location>
</feature>
<accession>A0ABQ6TP18</accession>
<evidence type="ECO:0000256" key="3">
    <source>
        <dbReference type="PROSITE-ProRule" id="PRU00339"/>
    </source>
</evidence>
<evidence type="ECO:0000313" key="6">
    <source>
        <dbReference type="EMBL" id="KAB0670275.1"/>
    </source>
</evidence>
<name>A0ABQ6TP18_9BACT</name>
<feature type="repeat" description="TPR" evidence="3">
    <location>
        <begin position="443"/>
        <end position="476"/>
    </location>
</feature>
<dbReference type="PANTHER" id="PTHR44227">
    <property type="match status" value="1"/>
</dbReference>
<feature type="repeat" description="TPR" evidence="3">
    <location>
        <begin position="545"/>
        <end position="578"/>
    </location>
</feature>
<comment type="caution">
    <text evidence="6">The sequence shown here is derived from an EMBL/GenBank/DDBJ whole genome shotgun (WGS) entry which is preliminary data.</text>
</comment>
<feature type="transmembrane region" description="Helical" evidence="4">
    <location>
        <begin position="162"/>
        <end position="190"/>
    </location>
</feature>
<evidence type="ECO:0000313" key="7">
    <source>
        <dbReference type="Proteomes" id="UP000798046"/>
    </source>
</evidence>
<feature type="transmembrane region" description="Helical" evidence="4">
    <location>
        <begin position="138"/>
        <end position="155"/>
    </location>
</feature>
<evidence type="ECO:0000256" key="4">
    <source>
        <dbReference type="SAM" id="Phobius"/>
    </source>
</evidence>
<dbReference type="EMBL" id="VZRA01000002">
    <property type="protein sequence ID" value="KAB0670275.1"/>
    <property type="molecule type" value="Genomic_DNA"/>
</dbReference>
<dbReference type="InterPro" id="IPR011990">
    <property type="entry name" value="TPR-like_helical_dom_sf"/>
</dbReference>
<dbReference type="Pfam" id="PF13432">
    <property type="entry name" value="TPR_16"/>
    <property type="match status" value="2"/>
</dbReference>
<dbReference type="SMART" id="SM00028">
    <property type="entry name" value="TPR"/>
    <property type="match status" value="5"/>
</dbReference>
<organism evidence="6 7">
    <name type="scientific">Oryzomonas sagensis</name>
    <dbReference type="NCBI Taxonomy" id="2603857"/>
    <lineage>
        <taxon>Bacteria</taxon>
        <taxon>Pseudomonadati</taxon>
        <taxon>Thermodesulfobacteriota</taxon>
        <taxon>Desulfuromonadia</taxon>
        <taxon>Geobacterales</taxon>
        <taxon>Geobacteraceae</taxon>
        <taxon>Oryzomonas</taxon>
    </lineage>
</organism>
<dbReference type="RefSeq" id="WP_151156644.1">
    <property type="nucleotide sequence ID" value="NZ_VZRA01000002.1"/>
</dbReference>
<keyword evidence="7" id="KW-1185">Reference proteome</keyword>
<sequence>MKFLLSAALFIMTAAVYCRTASYPLSGLDIGDYITQNDHVLSGLTPASIKWAFTTAHTSNWHPLTWLSHMADCQFFGLNPMGPHLVNVTLHGVNTVLLFILLCTMTGALWQSLCVAALFALHPLHVESVAWVAERKDVLSTLFWMLSLLFYGAYVKQAKRTFYVLTLISFVLGLMAKQMLVTLPLVLLLLDFWPLGRFRKSLPPAQHSVWLLLGEKVPFLLLSVGASVVTLFTQGEGGALASGTTLRFSMRAANAALSYVSYIRKTLWPADLAAYYSLTGVSYPRAALALLVIAVISLLVCKGMRRYPYLAMGWLWYGVTLVPVIGLVQVGGQSMADRYTYIPIIGLFIMIVWGGAEIGARLPRFRTALIAVCVSLVLGCAVLTWNQVRYWHDDITLLTHALAVTDNNYMAHIFLGNALLEQGEADQAIAQYHEALKTFPNYELTIYSLGTAYDQQGRTEQAISQYRLALKIKPDYGEARHRLGIDLDNQGKTAEAVQQLVEAVRLVPDFVEGHYDLGIALDHLGRSDQAIAEYYEALRLRPDFAACHNNLAVALLQQKKYGEALRHFSEALRLAPDLESARTGMRLASQGLGGTPDAAPN</sequence>
<proteinExistence type="predicted"/>
<feature type="repeat" description="TPR" evidence="3">
    <location>
        <begin position="511"/>
        <end position="544"/>
    </location>
</feature>
<dbReference type="Proteomes" id="UP000798046">
    <property type="component" value="Unassembled WGS sequence"/>
</dbReference>
<dbReference type="PROSITE" id="PS50293">
    <property type="entry name" value="TPR_REGION"/>
    <property type="match status" value="2"/>
</dbReference>
<dbReference type="PANTHER" id="PTHR44227:SF3">
    <property type="entry name" value="PROTEIN O-MANNOSYL-TRANSFERASE TMTC4"/>
    <property type="match status" value="1"/>
</dbReference>
<keyword evidence="4" id="KW-0812">Transmembrane</keyword>
<evidence type="ECO:0000256" key="2">
    <source>
        <dbReference type="ARBA" id="ARBA00022803"/>
    </source>
</evidence>
<feature type="transmembrane region" description="Helical" evidence="4">
    <location>
        <begin position="368"/>
        <end position="385"/>
    </location>
</feature>
<feature type="repeat" description="TPR" evidence="3">
    <location>
        <begin position="409"/>
        <end position="442"/>
    </location>
</feature>
<feature type="chain" id="PRO_5045555254" evidence="5">
    <location>
        <begin position="21"/>
        <end position="601"/>
    </location>
</feature>
<keyword evidence="4" id="KW-0472">Membrane</keyword>
<keyword evidence="2 3" id="KW-0802">TPR repeat</keyword>
<keyword evidence="1" id="KW-0677">Repeat</keyword>